<comment type="similarity">
    <text evidence="2">Belongs to the UPF0410 family.</text>
</comment>
<evidence type="ECO:0000256" key="5">
    <source>
        <dbReference type="ARBA" id="ARBA00022989"/>
    </source>
</evidence>
<dbReference type="InterPro" id="IPR007341">
    <property type="entry name" value="Transgly_assoc"/>
</dbReference>
<dbReference type="Proteomes" id="UP001357452">
    <property type="component" value="Unassembled WGS sequence"/>
</dbReference>
<organism evidence="8 9">
    <name type="scientific">Niabella digestorum</name>
    <dbReference type="NCBI Taxonomy" id="3117701"/>
    <lineage>
        <taxon>Bacteria</taxon>
        <taxon>Pseudomonadati</taxon>
        <taxon>Bacteroidota</taxon>
        <taxon>Chitinophagia</taxon>
        <taxon>Chitinophagales</taxon>
        <taxon>Chitinophagaceae</taxon>
        <taxon>Niabella</taxon>
    </lineage>
</organism>
<proteinExistence type="inferred from homology"/>
<evidence type="ECO:0000256" key="3">
    <source>
        <dbReference type="ARBA" id="ARBA00022475"/>
    </source>
</evidence>
<evidence type="ECO:0000313" key="8">
    <source>
        <dbReference type="EMBL" id="MEE6186366.1"/>
    </source>
</evidence>
<protein>
    <submittedName>
        <fullName evidence="8">GlsB/YeaQ/YmgE family stress response membrane protein</fullName>
    </submittedName>
</protein>
<gene>
    <name evidence="8" type="ORF">V2H41_03685</name>
</gene>
<evidence type="ECO:0000313" key="9">
    <source>
        <dbReference type="Proteomes" id="UP001357452"/>
    </source>
</evidence>
<reference evidence="8 9" key="1">
    <citation type="submission" date="2024-01" db="EMBL/GenBank/DDBJ databases">
        <title>Niabella digestum sp. nov., isolated from waste digestion system.</title>
        <authorList>
            <person name="Zhang L."/>
        </authorList>
    </citation>
    <scope>NUCLEOTIDE SEQUENCE [LARGE SCALE GENOMIC DNA]</scope>
    <source>
        <strain evidence="8 9">A18</strain>
    </source>
</reference>
<keyword evidence="5 7" id="KW-1133">Transmembrane helix</keyword>
<evidence type="ECO:0000256" key="1">
    <source>
        <dbReference type="ARBA" id="ARBA00004651"/>
    </source>
</evidence>
<accession>A0ABU7REG9</accession>
<evidence type="ECO:0000256" key="6">
    <source>
        <dbReference type="ARBA" id="ARBA00023136"/>
    </source>
</evidence>
<dbReference type="RefSeq" id="WP_330974103.1">
    <property type="nucleotide sequence ID" value="NZ_JAZGLY010000002.1"/>
</dbReference>
<dbReference type="Pfam" id="PF04226">
    <property type="entry name" value="Transgly_assoc"/>
    <property type="match status" value="1"/>
</dbReference>
<evidence type="ECO:0000256" key="7">
    <source>
        <dbReference type="SAM" id="Phobius"/>
    </source>
</evidence>
<keyword evidence="4 7" id="KW-0812">Transmembrane</keyword>
<keyword evidence="9" id="KW-1185">Reference proteome</keyword>
<evidence type="ECO:0000256" key="2">
    <source>
        <dbReference type="ARBA" id="ARBA00011006"/>
    </source>
</evidence>
<name>A0ABU7REG9_9BACT</name>
<comment type="subcellular location">
    <subcellularLocation>
        <location evidence="1">Cell membrane</location>
        <topology evidence="1">Multi-pass membrane protein</topology>
    </subcellularLocation>
</comment>
<comment type="caution">
    <text evidence="8">The sequence shown here is derived from an EMBL/GenBank/DDBJ whole genome shotgun (WGS) entry which is preliminary data.</text>
</comment>
<keyword evidence="3" id="KW-1003">Cell membrane</keyword>
<feature type="transmembrane region" description="Helical" evidence="7">
    <location>
        <begin position="15"/>
        <end position="35"/>
    </location>
</feature>
<sequence>MSTLLGTPVTENWSFKGFLFAVVGSVILLWLYAMLTRKRT</sequence>
<evidence type="ECO:0000256" key="4">
    <source>
        <dbReference type="ARBA" id="ARBA00022692"/>
    </source>
</evidence>
<keyword evidence="6 7" id="KW-0472">Membrane</keyword>
<dbReference type="EMBL" id="JAZGLY010000002">
    <property type="protein sequence ID" value="MEE6186366.1"/>
    <property type="molecule type" value="Genomic_DNA"/>
</dbReference>